<reference evidence="1 2" key="1">
    <citation type="submission" date="2018-01" db="EMBL/GenBank/DDBJ databases">
        <title>Genomic Encyclopedia of Type Strains, Phase I: the one thousand microbial genomes (KMG-I) project.</title>
        <authorList>
            <person name="Goeker M."/>
        </authorList>
    </citation>
    <scope>NUCLEOTIDE SEQUENCE [LARGE SCALE GENOMIC DNA]</scope>
    <source>
        <strain evidence="1 2">DSM 17960</strain>
    </source>
</reference>
<dbReference type="Proteomes" id="UP000237056">
    <property type="component" value="Unassembled WGS sequence"/>
</dbReference>
<dbReference type="AlphaFoldDB" id="A0A2S4N4L5"/>
<gene>
    <name evidence="1" type="ORF">Q361_1398</name>
</gene>
<dbReference type="EMBL" id="PQNY01000039">
    <property type="protein sequence ID" value="POS00635.1"/>
    <property type="molecule type" value="Genomic_DNA"/>
</dbReference>
<organism evidence="1 2">
    <name type="scientific">Flavobacterium croceum DSM 17960</name>
    <dbReference type="NCBI Taxonomy" id="1121886"/>
    <lineage>
        <taxon>Bacteria</taxon>
        <taxon>Pseudomonadati</taxon>
        <taxon>Bacteroidota</taxon>
        <taxon>Flavobacteriia</taxon>
        <taxon>Flavobacteriales</taxon>
        <taxon>Flavobacteriaceae</taxon>
        <taxon>Flavobacterium</taxon>
    </lineage>
</organism>
<evidence type="ECO:0008006" key="3">
    <source>
        <dbReference type="Google" id="ProtNLM"/>
    </source>
</evidence>
<keyword evidence="2" id="KW-1185">Reference proteome</keyword>
<protein>
    <recommendedName>
        <fullName evidence="3">Lipoprotein</fullName>
    </recommendedName>
</protein>
<proteinExistence type="predicted"/>
<sequence length="163" mass="18745">MKIINTFIKLTIIGSTVFLSCSHKSGEKDEMTLSARINNWEKDGDINYLLIKTSLTNSLSDTVTYISMSCSWQDSYTTDTKDLFISVNECDKNVPQLIKIPPHSRRDTVIKLTTKKNIRQLTGLRFRIGFNFIRAKNNNEMFSKVSQLPKMNNVIWSDTLELK</sequence>
<comment type="caution">
    <text evidence="1">The sequence shown here is derived from an EMBL/GenBank/DDBJ whole genome shotgun (WGS) entry which is preliminary data.</text>
</comment>
<evidence type="ECO:0000313" key="2">
    <source>
        <dbReference type="Proteomes" id="UP000237056"/>
    </source>
</evidence>
<name>A0A2S4N4L5_9FLAO</name>
<accession>A0A2S4N4L5</accession>
<evidence type="ECO:0000313" key="1">
    <source>
        <dbReference type="EMBL" id="POS00635.1"/>
    </source>
</evidence>
<dbReference type="PROSITE" id="PS51257">
    <property type="entry name" value="PROKAR_LIPOPROTEIN"/>
    <property type="match status" value="1"/>
</dbReference>